<evidence type="ECO:0000256" key="5">
    <source>
        <dbReference type="ARBA" id="ARBA00037941"/>
    </source>
</evidence>
<evidence type="ECO:0000259" key="6">
    <source>
        <dbReference type="Pfam" id="PF01266"/>
    </source>
</evidence>
<proteinExistence type="inferred from homology"/>
<evidence type="ECO:0000256" key="3">
    <source>
        <dbReference type="ARBA" id="ARBA00022827"/>
    </source>
</evidence>
<dbReference type="Gene3D" id="3.50.50.60">
    <property type="entry name" value="FAD/NAD(P)-binding domain"/>
    <property type="match status" value="1"/>
</dbReference>
<keyword evidence="4 7" id="KW-0560">Oxidoreductase</keyword>
<dbReference type="SUPFAM" id="SSF51905">
    <property type="entry name" value="FAD/NAD(P)-binding domain"/>
    <property type="match status" value="1"/>
</dbReference>
<dbReference type="NCBIfam" id="NF008726">
    <property type="entry name" value="PRK11728.1"/>
    <property type="match status" value="1"/>
</dbReference>
<dbReference type="RefSeq" id="WP_319925679.1">
    <property type="nucleotide sequence ID" value="NZ_VCDP01000023.1"/>
</dbReference>
<feature type="domain" description="FAD dependent oxidoreductase" evidence="6">
    <location>
        <begin position="3"/>
        <end position="389"/>
    </location>
</feature>
<keyword evidence="8" id="KW-1185">Reference proteome</keyword>
<dbReference type="Gene3D" id="3.30.9.10">
    <property type="entry name" value="D-Amino Acid Oxidase, subunit A, domain 2"/>
    <property type="match status" value="1"/>
</dbReference>
<dbReference type="EC" id="1.1.3.-" evidence="7"/>
<accession>A0ABU4SK58</accession>
<dbReference type="EMBL" id="VCDP01000023">
    <property type="protein sequence ID" value="MDX7998940.1"/>
    <property type="molecule type" value="Genomic_DNA"/>
</dbReference>
<evidence type="ECO:0000313" key="7">
    <source>
        <dbReference type="EMBL" id="MDX7998940.1"/>
    </source>
</evidence>
<reference evidence="8" key="1">
    <citation type="journal article" date="2024" name="Toxins">
        <title>Genome Sequence Analysis of Native Xenorhabdus Strains Isolated from Entomopathogenic Nematodes in Argentina.</title>
        <authorList>
            <person name="Palma L."/>
            <person name="Frizzo L."/>
            <person name="Kaiser S."/>
            <person name="Berry C."/>
            <person name="Caballero P."/>
            <person name="Bode H.B."/>
            <person name="Del Valle E.E."/>
        </authorList>
    </citation>
    <scope>NUCLEOTIDE SEQUENCE [LARGE SCALE GENOMIC DNA]</scope>
    <source>
        <strain evidence="8">Reich</strain>
    </source>
</reference>
<keyword evidence="3" id="KW-0274">FAD</keyword>
<dbReference type="PANTHER" id="PTHR43104:SF2">
    <property type="entry name" value="L-2-HYDROXYGLUTARATE DEHYDROGENASE, MITOCHONDRIAL"/>
    <property type="match status" value="1"/>
</dbReference>
<evidence type="ECO:0000313" key="8">
    <source>
        <dbReference type="Proteomes" id="UP001271640"/>
    </source>
</evidence>
<keyword evidence="2" id="KW-0285">Flavoprotein</keyword>
<evidence type="ECO:0000256" key="4">
    <source>
        <dbReference type="ARBA" id="ARBA00023002"/>
    </source>
</evidence>
<evidence type="ECO:0000256" key="2">
    <source>
        <dbReference type="ARBA" id="ARBA00022630"/>
    </source>
</evidence>
<evidence type="ECO:0000256" key="1">
    <source>
        <dbReference type="ARBA" id="ARBA00001974"/>
    </source>
</evidence>
<dbReference type="Pfam" id="PF01266">
    <property type="entry name" value="DAO"/>
    <property type="match status" value="1"/>
</dbReference>
<gene>
    <name evidence="7" type="primary">lhgO</name>
    <name evidence="7" type="ORF">FE394_06960</name>
</gene>
<comment type="cofactor">
    <cofactor evidence="1">
        <name>FAD</name>
        <dbReference type="ChEBI" id="CHEBI:57692"/>
    </cofactor>
</comment>
<dbReference type="PANTHER" id="PTHR43104">
    <property type="entry name" value="L-2-HYDROXYGLUTARATE DEHYDROGENASE, MITOCHONDRIAL"/>
    <property type="match status" value="1"/>
</dbReference>
<dbReference type="InterPro" id="IPR006076">
    <property type="entry name" value="FAD-dep_OxRdtase"/>
</dbReference>
<protein>
    <submittedName>
        <fullName evidence="7">L-2-hydroxyglutarate oxidase</fullName>
        <ecNumber evidence="7">1.1.3.-</ecNumber>
    </submittedName>
</protein>
<organism evidence="7 8">
    <name type="scientific">Xenorhabdus littoralis</name>
    <dbReference type="NCBI Taxonomy" id="2582835"/>
    <lineage>
        <taxon>Bacteria</taxon>
        <taxon>Pseudomonadati</taxon>
        <taxon>Pseudomonadota</taxon>
        <taxon>Gammaproteobacteria</taxon>
        <taxon>Enterobacterales</taxon>
        <taxon>Morganellaceae</taxon>
        <taxon>Xenorhabdus</taxon>
    </lineage>
</organism>
<comment type="caution">
    <text evidence="7">The sequence shown here is derived from an EMBL/GenBank/DDBJ whole genome shotgun (WGS) entry which is preliminary data.</text>
</comment>
<dbReference type="InterPro" id="IPR036188">
    <property type="entry name" value="FAD/NAD-bd_sf"/>
</dbReference>
<sequence>MYDVIIIGAGLVGLGTANALQEQHPHLRLLVLDKENGVAAHQSGHNSNVVHSGIYYTPGSLKARLAKQGNRSIYEFCQKHGLYYDRCGKVIVATQLKELPLLENIYQRGLQNGLEVNRLSQAQLKEREPYVNGLEAILVPDAGIVNYPEIAAKLAEIIQSRGGDIHYQQQVQGIHEQSDYVEIQTQQTRYQAKWLVNCAGLHSDRIAKLAGYETGMKIVPFRGEYYVLDSSKNHLVNHLIYPVPNPDFPFLGVHFTRMHNGKRDVGPNAVLAFKREGYHKTDFNPRDLAEVLTYKGFWKIATRYFCEGVAEMRRSFSRQLFTENARQLIPDLQPEDITSGPAGVRAQALTADGKLVDDFHFVQGRRSLHVCNAPSPAATASMEIGREIVGRYFGTL</sequence>
<name>A0ABU4SK58_9GAMM</name>
<comment type="similarity">
    <text evidence="5">Belongs to the L2HGDH family.</text>
</comment>
<dbReference type="GO" id="GO:0016491">
    <property type="term" value="F:oxidoreductase activity"/>
    <property type="evidence" value="ECO:0007669"/>
    <property type="project" value="UniProtKB-KW"/>
</dbReference>
<dbReference type="Proteomes" id="UP001271640">
    <property type="component" value="Unassembled WGS sequence"/>
</dbReference>